<dbReference type="InterPro" id="IPR000412">
    <property type="entry name" value="ABC_2_transport"/>
</dbReference>
<keyword evidence="5 9" id="KW-0812">Transmembrane</keyword>
<feature type="domain" description="ABC transmembrane type-2" evidence="10">
    <location>
        <begin position="18"/>
        <end position="243"/>
    </location>
</feature>
<evidence type="ECO:0000256" key="2">
    <source>
        <dbReference type="ARBA" id="ARBA00007783"/>
    </source>
</evidence>
<organism evidence="11 12">
    <name type="scientific">Nocardia aurea</name>
    <dbReference type="NCBI Taxonomy" id="2144174"/>
    <lineage>
        <taxon>Bacteria</taxon>
        <taxon>Bacillati</taxon>
        <taxon>Actinomycetota</taxon>
        <taxon>Actinomycetes</taxon>
        <taxon>Mycobacteriales</taxon>
        <taxon>Nocardiaceae</taxon>
        <taxon>Nocardia</taxon>
    </lineage>
</organism>
<dbReference type="PROSITE" id="PS51012">
    <property type="entry name" value="ABC_TM2"/>
    <property type="match status" value="1"/>
</dbReference>
<feature type="transmembrane region" description="Helical" evidence="9">
    <location>
        <begin position="24"/>
        <end position="42"/>
    </location>
</feature>
<proteinExistence type="inferred from homology"/>
<evidence type="ECO:0000256" key="9">
    <source>
        <dbReference type="RuleBase" id="RU361157"/>
    </source>
</evidence>
<accession>A0ABV3G1R6</accession>
<evidence type="ECO:0000256" key="6">
    <source>
        <dbReference type="ARBA" id="ARBA00022989"/>
    </source>
</evidence>
<feature type="transmembrane region" description="Helical" evidence="9">
    <location>
        <begin position="161"/>
        <end position="180"/>
    </location>
</feature>
<evidence type="ECO:0000256" key="3">
    <source>
        <dbReference type="ARBA" id="ARBA00022448"/>
    </source>
</evidence>
<dbReference type="Pfam" id="PF01061">
    <property type="entry name" value="ABC2_membrane"/>
    <property type="match status" value="1"/>
</dbReference>
<evidence type="ECO:0000256" key="1">
    <source>
        <dbReference type="ARBA" id="ARBA00004651"/>
    </source>
</evidence>
<comment type="caution">
    <text evidence="11">The sequence shown here is derived from an EMBL/GenBank/DDBJ whole genome shotgun (WGS) entry which is preliminary data.</text>
</comment>
<feature type="transmembrane region" description="Helical" evidence="9">
    <location>
        <begin position="95"/>
        <end position="119"/>
    </location>
</feature>
<dbReference type="PANTHER" id="PTHR30294:SF38">
    <property type="entry name" value="TRANSPORT PERMEASE PROTEIN"/>
    <property type="match status" value="1"/>
</dbReference>
<keyword evidence="6 9" id="KW-1133">Transmembrane helix</keyword>
<feature type="transmembrane region" description="Helical" evidence="9">
    <location>
        <begin position="131"/>
        <end position="154"/>
    </location>
</feature>
<dbReference type="RefSeq" id="WP_109528222.1">
    <property type="nucleotide sequence ID" value="NZ_JBFAKC010000016.1"/>
</dbReference>
<keyword evidence="7 9" id="KW-0472">Membrane</keyword>
<dbReference type="EMBL" id="JBFAKC010000016">
    <property type="protein sequence ID" value="MEV0711624.1"/>
    <property type="molecule type" value="Genomic_DNA"/>
</dbReference>
<evidence type="ECO:0000259" key="10">
    <source>
        <dbReference type="PROSITE" id="PS51012"/>
    </source>
</evidence>
<keyword evidence="12" id="KW-1185">Reference proteome</keyword>
<sequence>MSLRLTGWTALRVLNQLRHDRRTIALILVVPSVLLTLLRFVFDDRPDIFDQVGLLLLGIFPFVSMFLITSVAMLRERTTGTLERLLSMPMNKLDLLLGYGIAFAAVAMVQATVAATVAYRLLGLQTQGRMSVVLLIVVSTAVLGSSTGLFTSAFARTEFQALQFAPSVIIPQLLLCGLIWPREEMAGVLQAASNVVPLRYAAEALGEVGTYPLPTNLLWRDLAIVLAFGFTLLALGAVTLRRRSH</sequence>
<evidence type="ECO:0000256" key="7">
    <source>
        <dbReference type="ARBA" id="ARBA00023136"/>
    </source>
</evidence>
<dbReference type="InterPro" id="IPR051449">
    <property type="entry name" value="ABC-2_transporter_component"/>
</dbReference>
<comment type="similarity">
    <text evidence="2 9">Belongs to the ABC-2 integral membrane protein family.</text>
</comment>
<evidence type="ECO:0000256" key="4">
    <source>
        <dbReference type="ARBA" id="ARBA00022475"/>
    </source>
</evidence>
<dbReference type="PIRSF" id="PIRSF006648">
    <property type="entry name" value="DrrB"/>
    <property type="match status" value="1"/>
</dbReference>
<dbReference type="Proteomes" id="UP001551695">
    <property type="component" value="Unassembled WGS sequence"/>
</dbReference>
<dbReference type="InterPro" id="IPR047817">
    <property type="entry name" value="ABC2_TM_bact-type"/>
</dbReference>
<comment type="subcellular location">
    <subcellularLocation>
        <location evidence="1 9">Cell membrane</location>
        <topology evidence="1 9">Multi-pass membrane protein</topology>
    </subcellularLocation>
</comment>
<protein>
    <recommendedName>
        <fullName evidence="9">Transport permease protein</fullName>
    </recommendedName>
</protein>
<feature type="transmembrane region" description="Helical" evidence="9">
    <location>
        <begin position="222"/>
        <end position="240"/>
    </location>
</feature>
<keyword evidence="3 9" id="KW-0813">Transport</keyword>
<gene>
    <name evidence="11" type="ORF">AB0I48_29110</name>
</gene>
<feature type="transmembrane region" description="Helical" evidence="9">
    <location>
        <begin position="54"/>
        <end position="74"/>
    </location>
</feature>
<evidence type="ECO:0000313" key="11">
    <source>
        <dbReference type="EMBL" id="MEV0711624.1"/>
    </source>
</evidence>
<keyword evidence="4 9" id="KW-1003">Cell membrane</keyword>
<name>A0ABV3G1R6_9NOCA</name>
<dbReference type="InterPro" id="IPR013525">
    <property type="entry name" value="ABC2_TM"/>
</dbReference>
<reference evidence="11 12" key="1">
    <citation type="submission" date="2024-06" db="EMBL/GenBank/DDBJ databases">
        <title>The Natural Products Discovery Center: Release of the First 8490 Sequenced Strains for Exploring Actinobacteria Biosynthetic Diversity.</title>
        <authorList>
            <person name="Kalkreuter E."/>
            <person name="Kautsar S.A."/>
            <person name="Yang D."/>
            <person name="Bader C.D."/>
            <person name="Teijaro C.N."/>
            <person name="Fluegel L."/>
            <person name="Davis C.M."/>
            <person name="Simpson J.R."/>
            <person name="Lauterbach L."/>
            <person name="Steele A.D."/>
            <person name="Gui C."/>
            <person name="Meng S."/>
            <person name="Li G."/>
            <person name="Viehrig K."/>
            <person name="Ye F."/>
            <person name="Su P."/>
            <person name="Kiefer A.F."/>
            <person name="Nichols A."/>
            <person name="Cepeda A.J."/>
            <person name="Yan W."/>
            <person name="Fan B."/>
            <person name="Jiang Y."/>
            <person name="Adhikari A."/>
            <person name="Zheng C.-J."/>
            <person name="Schuster L."/>
            <person name="Cowan T.M."/>
            <person name="Smanski M.J."/>
            <person name="Chevrette M.G."/>
            <person name="De Carvalho L.P.S."/>
            <person name="Shen B."/>
        </authorList>
    </citation>
    <scope>NUCLEOTIDE SEQUENCE [LARGE SCALE GENOMIC DNA]</scope>
    <source>
        <strain evidence="11 12">NPDC050403</strain>
    </source>
</reference>
<dbReference type="PANTHER" id="PTHR30294">
    <property type="entry name" value="MEMBRANE COMPONENT OF ABC TRANSPORTER YHHJ-RELATED"/>
    <property type="match status" value="1"/>
</dbReference>
<evidence type="ECO:0000256" key="8">
    <source>
        <dbReference type="ARBA" id="ARBA00023251"/>
    </source>
</evidence>
<evidence type="ECO:0000256" key="5">
    <source>
        <dbReference type="ARBA" id="ARBA00022692"/>
    </source>
</evidence>
<keyword evidence="8" id="KW-0046">Antibiotic resistance</keyword>
<evidence type="ECO:0000313" key="12">
    <source>
        <dbReference type="Proteomes" id="UP001551695"/>
    </source>
</evidence>